<sequence>MVLKEKKNKKYSSKYNKKSKGNNSMEKDTKKKNTSKNEFYDENDLPYYDSNDDFLIKNNELFYDIFKYDDELNQVKKQNIEPSSIIKEKEKHSDFVITSIAFNIPVGMI</sequence>
<gene>
    <name evidence="2" type="ORF">PGAL8A_00383600</name>
</gene>
<keyword evidence="3" id="KW-1185">Reference proteome</keyword>
<dbReference type="OMA" id="CYDNNDD"/>
<dbReference type="EMBL" id="CVMV01000022">
    <property type="protein sequence ID" value="CRG94132.1"/>
    <property type="molecule type" value="Genomic_DNA"/>
</dbReference>
<reference evidence="2" key="1">
    <citation type="submission" date="2015-04" db="EMBL/GenBank/DDBJ databases">
        <authorList>
            <consortium name="Pathogen Informatics"/>
        </authorList>
    </citation>
    <scope>NUCLEOTIDE SEQUENCE [LARGE SCALE GENOMIC DNA]</scope>
    <source>
        <strain evidence="2">8A</strain>
    </source>
</reference>
<name>A0A1J1GPA7_PLAGA</name>
<evidence type="ECO:0000313" key="2">
    <source>
        <dbReference type="EMBL" id="CRG94132.1"/>
    </source>
</evidence>
<accession>A0A1J1GPA7</accession>
<feature type="compositionally biased region" description="Basic residues" evidence="1">
    <location>
        <begin position="1"/>
        <end position="20"/>
    </location>
</feature>
<comment type="caution">
    <text evidence="2">The sequence shown here is derived from an EMBL/GenBank/DDBJ whole genome shotgun (WGS) entry which is preliminary data.</text>
</comment>
<proteinExistence type="predicted"/>
<dbReference type="AlphaFoldDB" id="A0A1J1GPA7"/>
<evidence type="ECO:0000313" key="3">
    <source>
        <dbReference type="Proteomes" id="UP000220797"/>
    </source>
</evidence>
<dbReference type="OrthoDB" id="385818at2759"/>
<dbReference type="Proteomes" id="UP000220797">
    <property type="component" value="Unassembled WGS sequence"/>
</dbReference>
<evidence type="ECO:0000256" key="1">
    <source>
        <dbReference type="SAM" id="MobiDB-lite"/>
    </source>
</evidence>
<dbReference type="VEuPathDB" id="PlasmoDB:PGAL8A_00383600"/>
<feature type="region of interest" description="Disordered" evidence="1">
    <location>
        <begin position="1"/>
        <end position="37"/>
    </location>
</feature>
<organism evidence="2 3">
    <name type="scientific">Plasmodium gallinaceum</name>
    <dbReference type="NCBI Taxonomy" id="5849"/>
    <lineage>
        <taxon>Eukaryota</taxon>
        <taxon>Sar</taxon>
        <taxon>Alveolata</taxon>
        <taxon>Apicomplexa</taxon>
        <taxon>Aconoidasida</taxon>
        <taxon>Haemosporida</taxon>
        <taxon>Plasmodiidae</taxon>
        <taxon>Plasmodium</taxon>
        <taxon>Plasmodium (Haemamoeba)</taxon>
    </lineage>
</organism>
<dbReference type="RefSeq" id="XP_028526953.1">
    <property type="nucleotide sequence ID" value="XM_028670174.1"/>
</dbReference>
<protein>
    <submittedName>
        <fullName evidence="2">Uncharacterized protein</fullName>
    </submittedName>
</protein>
<dbReference type="GeneID" id="39732366"/>